<sequence length="230" mass="26690">MPRYIDLPVDWVTHNKVDVSALEQCVHRRDEAPEGCTCELCNSEENYLNGWRRLDNRVHTDISTKEAKEWIDPSDPLPGPVRNKEFHTKSNKILSLTINYSGDKQTDMSMILRQLPNYSSWTGILELIIHPGLSRKEAPKSYANHVEEIKALVRQINSSLSKVESIRCQFFIDYFSFSHLRLAAGLIDLRNGNWTLAYVEAGEKNQIKDIYRRDSIFKRIEGVYREDFAE</sequence>
<gene>
    <name evidence="1" type="ORF">OCU04_004239</name>
</gene>
<keyword evidence="2" id="KW-1185">Reference proteome</keyword>
<proteinExistence type="predicted"/>
<protein>
    <submittedName>
        <fullName evidence="1">Uncharacterized protein</fullName>
    </submittedName>
</protein>
<comment type="caution">
    <text evidence="1">The sequence shown here is derived from an EMBL/GenBank/DDBJ whole genome shotgun (WGS) entry which is preliminary data.</text>
</comment>
<reference evidence="1" key="1">
    <citation type="submission" date="2022-11" db="EMBL/GenBank/DDBJ databases">
        <title>Genome Resource of Sclerotinia nivalis Strain SnTB1, a Plant Pathogen Isolated from American Ginseng.</title>
        <authorList>
            <person name="Fan S."/>
        </authorList>
    </citation>
    <scope>NUCLEOTIDE SEQUENCE</scope>
    <source>
        <strain evidence="1">SnTB1</strain>
    </source>
</reference>
<dbReference type="EMBL" id="JAPEIS010000004">
    <property type="protein sequence ID" value="KAJ8066858.1"/>
    <property type="molecule type" value="Genomic_DNA"/>
</dbReference>
<accession>A0A9X0DNB4</accession>
<evidence type="ECO:0000313" key="1">
    <source>
        <dbReference type="EMBL" id="KAJ8066858.1"/>
    </source>
</evidence>
<evidence type="ECO:0000313" key="2">
    <source>
        <dbReference type="Proteomes" id="UP001152300"/>
    </source>
</evidence>
<dbReference type="AlphaFoldDB" id="A0A9X0DNB4"/>
<dbReference type="Proteomes" id="UP001152300">
    <property type="component" value="Unassembled WGS sequence"/>
</dbReference>
<organism evidence="1 2">
    <name type="scientific">Sclerotinia nivalis</name>
    <dbReference type="NCBI Taxonomy" id="352851"/>
    <lineage>
        <taxon>Eukaryota</taxon>
        <taxon>Fungi</taxon>
        <taxon>Dikarya</taxon>
        <taxon>Ascomycota</taxon>
        <taxon>Pezizomycotina</taxon>
        <taxon>Leotiomycetes</taxon>
        <taxon>Helotiales</taxon>
        <taxon>Sclerotiniaceae</taxon>
        <taxon>Sclerotinia</taxon>
    </lineage>
</organism>
<name>A0A9X0DNB4_9HELO</name>
<dbReference type="OrthoDB" id="3495525at2759"/>